<reference evidence="1" key="2">
    <citation type="submission" date="2020-09" db="EMBL/GenBank/DDBJ databases">
        <authorList>
            <person name="Sun Q."/>
            <person name="Zhou Y."/>
        </authorList>
    </citation>
    <scope>NUCLEOTIDE SEQUENCE</scope>
    <source>
        <strain evidence="1">CGMCC 1.15493</strain>
    </source>
</reference>
<dbReference type="EMBL" id="BMJJ01000008">
    <property type="protein sequence ID" value="GGD27775.1"/>
    <property type="molecule type" value="Genomic_DNA"/>
</dbReference>
<dbReference type="Proteomes" id="UP000613160">
    <property type="component" value="Unassembled WGS sequence"/>
</dbReference>
<evidence type="ECO:0000313" key="1">
    <source>
        <dbReference type="EMBL" id="GGD27775.1"/>
    </source>
</evidence>
<gene>
    <name evidence="1" type="ORF">GCM10011335_33590</name>
</gene>
<protein>
    <submittedName>
        <fullName evidence="1">Uncharacterized protein</fullName>
    </submittedName>
</protein>
<comment type="caution">
    <text evidence="1">The sequence shown here is derived from an EMBL/GenBank/DDBJ whole genome shotgun (WGS) entry which is preliminary data.</text>
</comment>
<evidence type="ECO:0000313" key="2">
    <source>
        <dbReference type="Proteomes" id="UP000613160"/>
    </source>
</evidence>
<keyword evidence="2" id="KW-1185">Reference proteome</keyword>
<sequence length="100" mass="11198">MNEDDGLMVVDTPIEQAEAEPRIPSPEEFQAAIDDVLADETMSDAEKTLRLETLRQEFIVPEHVEHDPYGTIQTRLGDALAMLAEGGHLYRPIPPEDDKI</sequence>
<reference evidence="1" key="1">
    <citation type="journal article" date="2014" name="Int. J. Syst. Evol. Microbiol.">
        <title>Complete genome sequence of Corynebacterium casei LMG S-19264T (=DSM 44701T), isolated from a smear-ripened cheese.</title>
        <authorList>
            <consortium name="US DOE Joint Genome Institute (JGI-PGF)"/>
            <person name="Walter F."/>
            <person name="Albersmeier A."/>
            <person name="Kalinowski J."/>
            <person name="Ruckert C."/>
        </authorList>
    </citation>
    <scope>NUCLEOTIDE SEQUENCE</scope>
    <source>
        <strain evidence="1">CGMCC 1.15493</strain>
    </source>
</reference>
<organism evidence="1 2">
    <name type="scientific">Aureimonas glaciei</name>
    <dbReference type="NCBI Taxonomy" id="1776957"/>
    <lineage>
        <taxon>Bacteria</taxon>
        <taxon>Pseudomonadati</taxon>
        <taxon>Pseudomonadota</taxon>
        <taxon>Alphaproteobacteria</taxon>
        <taxon>Hyphomicrobiales</taxon>
        <taxon>Aurantimonadaceae</taxon>
        <taxon>Aureimonas</taxon>
    </lineage>
</organism>
<accession>A0A917DCW9</accession>
<dbReference type="AlphaFoldDB" id="A0A917DCW9"/>
<name>A0A917DCW9_9HYPH</name>
<proteinExistence type="predicted"/>